<organism evidence="1 2">
    <name type="scientific">Paramecium octaurelia</name>
    <dbReference type="NCBI Taxonomy" id="43137"/>
    <lineage>
        <taxon>Eukaryota</taxon>
        <taxon>Sar</taxon>
        <taxon>Alveolata</taxon>
        <taxon>Ciliophora</taxon>
        <taxon>Intramacronucleata</taxon>
        <taxon>Oligohymenophorea</taxon>
        <taxon>Peniculida</taxon>
        <taxon>Parameciidae</taxon>
        <taxon>Paramecium</taxon>
    </lineage>
</organism>
<reference evidence="1" key="1">
    <citation type="submission" date="2021-01" db="EMBL/GenBank/DDBJ databases">
        <authorList>
            <consortium name="Genoscope - CEA"/>
            <person name="William W."/>
        </authorList>
    </citation>
    <scope>NUCLEOTIDE SEQUENCE</scope>
</reference>
<name>A0A8S1U9C7_PAROT</name>
<dbReference type="EMBL" id="CAJJDP010000038">
    <property type="protein sequence ID" value="CAD8160472.1"/>
    <property type="molecule type" value="Genomic_DNA"/>
</dbReference>
<dbReference type="AlphaFoldDB" id="A0A8S1U9C7"/>
<keyword evidence="2" id="KW-1185">Reference proteome</keyword>
<comment type="caution">
    <text evidence="1">The sequence shown here is derived from an EMBL/GenBank/DDBJ whole genome shotgun (WGS) entry which is preliminary data.</text>
</comment>
<sequence>MHSQASLCRALSILKNNLNQLNFQNFLISLFWINQILTPIDSLKCSKDLIKRKKIENPYRLSWANLILHKHYSIEIVESGYRIRIKKLQATEGTSILNINISFTSRIGIKIKREKAISYQCYSLFQKQFRKILQTKKKISYVYINRKLQFQQAKFIKQINRRE</sequence>
<dbReference type="Proteomes" id="UP000683925">
    <property type="component" value="Unassembled WGS sequence"/>
</dbReference>
<evidence type="ECO:0000313" key="1">
    <source>
        <dbReference type="EMBL" id="CAD8160472.1"/>
    </source>
</evidence>
<gene>
    <name evidence="1" type="ORF">POCTA_138.1.T0380205</name>
</gene>
<accession>A0A8S1U9C7</accession>
<evidence type="ECO:0000313" key="2">
    <source>
        <dbReference type="Proteomes" id="UP000683925"/>
    </source>
</evidence>
<proteinExistence type="predicted"/>
<protein>
    <submittedName>
        <fullName evidence="1">Uncharacterized protein</fullName>
    </submittedName>
</protein>